<dbReference type="AlphaFoldDB" id="A0A6P9FLL9"/>
<feature type="region of interest" description="Disordered" evidence="1">
    <location>
        <begin position="1"/>
        <end position="25"/>
    </location>
</feature>
<feature type="compositionally biased region" description="Low complexity" evidence="1">
    <location>
        <begin position="164"/>
        <end position="175"/>
    </location>
</feature>
<accession>A0A6P9FLL9</accession>
<gene>
    <name evidence="3" type="primary">LOC113915822</name>
</gene>
<evidence type="ECO:0000313" key="3">
    <source>
        <dbReference type="RefSeq" id="XP_035583717.1"/>
    </source>
</evidence>
<proteinExistence type="predicted"/>
<name>A0A6P9FLL9_ZALCA</name>
<feature type="compositionally biased region" description="Low complexity" evidence="1">
    <location>
        <begin position="12"/>
        <end position="25"/>
    </location>
</feature>
<feature type="region of interest" description="Disordered" evidence="1">
    <location>
        <begin position="138"/>
        <end position="222"/>
    </location>
</feature>
<evidence type="ECO:0000256" key="1">
    <source>
        <dbReference type="SAM" id="MobiDB-lite"/>
    </source>
</evidence>
<evidence type="ECO:0000313" key="2">
    <source>
        <dbReference type="Proteomes" id="UP000515165"/>
    </source>
</evidence>
<organism evidence="2 3">
    <name type="scientific">Zalophus californianus</name>
    <name type="common">California sealion</name>
    <dbReference type="NCBI Taxonomy" id="9704"/>
    <lineage>
        <taxon>Eukaryota</taxon>
        <taxon>Metazoa</taxon>
        <taxon>Chordata</taxon>
        <taxon>Craniata</taxon>
        <taxon>Vertebrata</taxon>
        <taxon>Euteleostomi</taxon>
        <taxon>Mammalia</taxon>
        <taxon>Eutheria</taxon>
        <taxon>Laurasiatheria</taxon>
        <taxon>Carnivora</taxon>
        <taxon>Caniformia</taxon>
        <taxon>Pinnipedia</taxon>
        <taxon>Otariidae</taxon>
        <taxon>Zalophus</taxon>
    </lineage>
</organism>
<reference evidence="3" key="1">
    <citation type="submission" date="2025-08" db="UniProtKB">
        <authorList>
            <consortium name="RefSeq"/>
        </authorList>
    </citation>
    <scope>IDENTIFICATION</scope>
    <source>
        <tissue evidence="3">Blood</tissue>
    </source>
</reference>
<feature type="compositionally biased region" description="Polar residues" evidence="1">
    <location>
        <begin position="210"/>
        <end position="222"/>
    </location>
</feature>
<protein>
    <submittedName>
        <fullName evidence="3">Atherin-like</fullName>
    </submittedName>
</protein>
<dbReference type="RefSeq" id="XP_035583717.1">
    <property type="nucleotide sequence ID" value="XM_035727824.1"/>
</dbReference>
<sequence>MGVGGRRWLSSAGPRPGTAPRAGAPASDFRGSGFCLLGKGPAGAALGSAVAAPAVWRRTGASGAPPAGTRSSPGRASSRGSFGPARCARGLGGPRVAAAPELVRRGLAGGAVRAPARLPSAPPRLLPLAVEASAVAGYTERAGARAEPSPSRCRRRRRRRRSRAPLPSSLPARRPGCGGRRAGGTRAGERRALGLAPKTGPSAAREMDQKTQPANGESMTSR</sequence>
<dbReference type="KEGG" id="zca:113915822"/>
<keyword evidence="2" id="KW-1185">Reference proteome</keyword>
<feature type="compositionally biased region" description="Gly residues" evidence="1">
    <location>
        <begin position="176"/>
        <end position="186"/>
    </location>
</feature>
<dbReference type="GeneID" id="113915822"/>
<feature type="region of interest" description="Disordered" evidence="1">
    <location>
        <begin position="59"/>
        <end position="93"/>
    </location>
</feature>
<feature type="compositionally biased region" description="Basic residues" evidence="1">
    <location>
        <begin position="152"/>
        <end position="163"/>
    </location>
</feature>
<dbReference type="Proteomes" id="UP000515165">
    <property type="component" value="Chromosome 1"/>
</dbReference>
<feature type="compositionally biased region" description="Low complexity" evidence="1">
    <location>
        <begin position="67"/>
        <end position="86"/>
    </location>
</feature>